<dbReference type="GO" id="GO:0030246">
    <property type="term" value="F:carbohydrate binding"/>
    <property type="evidence" value="ECO:0007669"/>
    <property type="project" value="UniProtKB-KW"/>
</dbReference>
<evidence type="ECO:0000256" key="6">
    <source>
        <dbReference type="ARBA" id="ARBA00022737"/>
    </source>
</evidence>
<dbReference type="InterPro" id="IPR039500">
    <property type="entry name" value="EVA1_dom"/>
</dbReference>
<comment type="similarity">
    <text evidence="2">Belongs to the EVA1 family.</text>
</comment>
<evidence type="ECO:0000256" key="4">
    <source>
        <dbReference type="ARBA" id="ARBA00022692"/>
    </source>
</evidence>
<evidence type="ECO:0000256" key="10">
    <source>
        <dbReference type="SAM" id="Phobius"/>
    </source>
</evidence>
<proteinExistence type="inferred from homology"/>
<feature type="region of interest" description="Disordered" evidence="9">
    <location>
        <begin position="265"/>
        <end position="284"/>
    </location>
</feature>
<keyword evidence="4 10" id="KW-0812">Transmembrane</keyword>
<dbReference type="InterPro" id="IPR000922">
    <property type="entry name" value="Lectin_gal-bd_dom"/>
</dbReference>
<dbReference type="PROSITE" id="PS50228">
    <property type="entry name" value="SUEL_LECTIN"/>
    <property type="match status" value="2"/>
</dbReference>
<comment type="subcellular location">
    <subcellularLocation>
        <location evidence="1">Membrane</location>
        <topology evidence="1">Single-pass membrane protein</topology>
    </subcellularLocation>
</comment>
<evidence type="ECO:0000256" key="9">
    <source>
        <dbReference type="SAM" id="MobiDB-lite"/>
    </source>
</evidence>
<evidence type="ECO:0000256" key="2">
    <source>
        <dbReference type="ARBA" id="ARBA00006023"/>
    </source>
</evidence>
<keyword evidence="13" id="KW-1185">Reference proteome</keyword>
<accession>A0A8C1G5X2</accession>
<evidence type="ECO:0000256" key="7">
    <source>
        <dbReference type="ARBA" id="ARBA00022989"/>
    </source>
</evidence>
<dbReference type="CDD" id="cd22829">
    <property type="entry name" value="Gal_Rha_Lectin_EVA1_EVA1C_rpt2"/>
    <property type="match status" value="1"/>
</dbReference>
<feature type="compositionally biased region" description="Acidic residues" evidence="9">
    <location>
        <begin position="366"/>
        <end position="385"/>
    </location>
</feature>
<name>A0A8C1G5X2_CYPCA</name>
<dbReference type="Proteomes" id="UP000694427">
    <property type="component" value="Unplaced"/>
</dbReference>
<keyword evidence="6" id="KW-0677">Repeat</keyword>
<evidence type="ECO:0000256" key="3">
    <source>
        <dbReference type="ARBA" id="ARBA00022546"/>
    </source>
</evidence>
<keyword evidence="8 10" id="KW-0472">Membrane</keyword>
<protein>
    <submittedName>
        <fullName evidence="12">Eva-1 homolog C (C. elegans)</fullName>
    </submittedName>
</protein>
<evidence type="ECO:0000256" key="5">
    <source>
        <dbReference type="ARBA" id="ARBA00022734"/>
    </source>
</evidence>
<dbReference type="Ensembl" id="ENSCCRT00010004452.1">
    <property type="protein sequence ID" value="ENSCCRP00010004132.1"/>
    <property type="gene ID" value="ENSCCRG00010001707.1"/>
</dbReference>
<dbReference type="InterPro" id="IPR043159">
    <property type="entry name" value="Lectin_gal-bd_sf"/>
</dbReference>
<reference evidence="12" key="2">
    <citation type="submission" date="2025-09" db="UniProtKB">
        <authorList>
            <consortium name="Ensembl"/>
        </authorList>
    </citation>
    <scope>IDENTIFICATION</scope>
</reference>
<feature type="domain" description="SUEL-type lectin" evidence="11">
    <location>
        <begin position="61"/>
        <end position="153"/>
    </location>
</feature>
<evidence type="ECO:0000313" key="12">
    <source>
        <dbReference type="Ensembl" id="ENSCCRP00010004132.1"/>
    </source>
</evidence>
<evidence type="ECO:0000313" key="13">
    <source>
        <dbReference type="Proteomes" id="UP000694427"/>
    </source>
</evidence>
<feature type="transmembrane region" description="Helical" evidence="10">
    <location>
        <begin position="321"/>
        <end position="341"/>
    </location>
</feature>
<feature type="region of interest" description="Disordered" evidence="9">
    <location>
        <begin position="361"/>
        <end position="391"/>
    </location>
</feature>
<dbReference type="Pfam" id="PF02140">
    <property type="entry name" value="SUEL_Lectin"/>
    <property type="match status" value="2"/>
</dbReference>
<evidence type="ECO:0000259" key="11">
    <source>
        <dbReference type="PROSITE" id="PS50228"/>
    </source>
</evidence>
<sequence length="456" mass="51747">MQNQLKALNMISALHLRSYRAPGLCVQILYSVLILWTKEMDGLSDFSNYLFRIIKSQSAQACDGDLLLLRCPRHSTITIQSAFYGQRVTLPGIVPGIRCQRRNHSCSATTALQKVLSECQGHRNCQFLVNHQVFGRDPCPGTPKYLHVSYKCKPTEHKKRISCEGDRLLLHCKYPKVLNIYSAVYGRQLEEEDLCPSEKQEPPPFDCLFHGAVDVVSNICYGKQRCLFTVDEEHFKNPCPPGTKKYITVLYACVPQSLLKEADPSSFQTTSLPNQSTNKGDITPYINPKPTLSIRTFTFCVNYSSHVLTSSFLFLSDHPEMAGLLFTSSVCVGLLIVLIAVSTKLTCSRHLNATRTFSKKSRTTNLEEEDPMNQDDDEEEDDEDEKGSLMDSSNLSEIGRRVYCWEDVTYTTEAAELMERIERRELVMQEIRMNAYLNGNKGFLHSYMPTITQNVQ</sequence>
<feature type="compositionally biased region" description="Polar residues" evidence="9">
    <location>
        <begin position="265"/>
        <end position="280"/>
    </location>
</feature>
<keyword evidence="7 10" id="KW-1133">Transmembrane helix</keyword>
<dbReference type="AlphaFoldDB" id="A0A8C1G5X2"/>
<feature type="domain" description="SUEL-type lectin" evidence="11">
    <location>
        <begin position="162"/>
        <end position="254"/>
    </location>
</feature>
<dbReference type="Gene3D" id="2.60.120.740">
    <property type="match status" value="2"/>
</dbReference>
<dbReference type="GO" id="GO:0016020">
    <property type="term" value="C:membrane"/>
    <property type="evidence" value="ECO:0007669"/>
    <property type="project" value="UniProtKB-SubCell"/>
</dbReference>
<keyword evidence="3" id="KW-0348">Hemagglutinin</keyword>
<dbReference type="PANTHER" id="PTHR46780">
    <property type="entry name" value="PROTEIN EVA-1"/>
    <property type="match status" value="1"/>
</dbReference>
<evidence type="ECO:0000256" key="8">
    <source>
        <dbReference type="ARBA" id="ARBA00023136"/>
    </source>
</evidence>
<keyword evidence="5" id="KW-0430">Lectin</keyword>
<reference evidence="12" key="1">
    <citation type="submission" date="2025-08" db="UniProtKB">
        <authorList>
            <consortium name="Ensembl"/>
        </authorList>
    </citation>
    <scope>IDENTIFICATION</scope>
</reference>
<dbReference type="FunFam" id="2.60.120.740:FF:000003">
    <property type="entry name" value="Protein eva-1 homolog C"/>
    <property type="match status" value="1"/>
</dbReference>
<organism evidence="12 13">
    <name type="scientific">Cyprinus carpio</name>
    <name type="common">Common carp</name>
    <dbReference type="NCBI Taxonomy" id="7962"/>
    <lineage>
        <taxon>Eukaryota</taxon>
        <taxon>Metazoa</taxon>
        <taxon>Chordata</taxon>
        <taxon>Craniata</taxon>
        <taxon>Vertebrata</taxon>
        <taxon>Euteleostomi</taxon>
        <taxon>Actinopterygii</taxon>
        <taxon>Neopterygii</taxon>
        <taxon>Teleostei</taxon>
        <taxon>Ostariophysi</taxon>
        <taxon>Cypriniformes</taxon>
        <taxon>Cyprinidae</taxon>
        <taxon>Cyprininae</taxon>
        <taxon>Cyprinus</taxon>
    </lineage>
</organism>
<dbReference type="CDD" id="cd22828">
    <property type="entry name" value="Gal_Rha_Lectin_EVA1_EVA1C_rpt1"/>
    <property type="match status" value="1"/>
</dbReference>
<dbReference type="Pfam" id="PF14851">
    <property type="entry name" value="FAM176"/>
    <property type="match status" value="1"/>
</dbReference>
<evidence type="ECO:0000256" key="1">
    <source>
        <dbReference type="ARBA" id="ARBA00004167"/>
    </source>
</evidence>